<dbReference type="InParanoid" id="A0A251S1R8"/>
<sequence length="101" mass="11501">MMVNVCGHRRSPIQKPFIIQQLLHPRSATLTKMSCCCICEVQHLPNVAFVFSLYSALGAGSSTTLLIYYLLHDINNVTVLWHPLSLYQQDQQDYKIVDFAC</sequence>
<name>A0A251S1R8_HELAN</name>
<keyword evidence="1" id="KW-1133">Transmembrane helix</keyword>
<proteinExistence type="predicted"/>
<keyword evidence="3" id="KW-1185">Reference proteome</keyword>
<dbReference type="Proteomes" id="UP000215914">
    <property type="component" value="Chromosome 16"/>
</dbReference>
<dbReference type="AlphaFoldDB" id="A0A251S1R8"/>
<evidence type="ECO:0000313" key="2">
    <source>
        <dbReference type="EMBL" id="OTF92640.1"/>
    </source>
</evidence>
<feature type="transmembrane region" description="Helical" evidence="1">
    <location>
        <begin position="51"/>
        <end position="71"/>
    </location>
</feature>
<keyword evidence="1" id="KW-0812">Transmembrane</keyword>
<organism evidence="2 3">
    <name type="scientific">Helianthus annuus</name>
    <name type="common">Common sunflower</name>
    <dbReference type="NCBI Taxonomy" id="4232"/>
    <lineage>
        <taxon>Eukaryota</taxon>
        <taxon>Viridiplantae</taxon>
        <taxon>Streptophyta</taxon>
        <taxon>Embryophyta</taxon>
        <taxon>Tracheophyta</taxon>
        <taxon>Spermatophyta</taxon>
        <taxon>Magnoliopsida</taxon>
        <taxon>eudicotyledons</taxon>
        <taxon>Gunneridae</taxon>
        <taxon>Pentapetalae</taxon>
        <taxon>asterids</taxon>
        <taxon>campanulids</taxon>
        <taxon>Asterales</taxon>
        <taxon>Asteraceae</taxon>
        <taxon>Asteroideae</taxon>
        <taxon>Heliantheae alliance</taxon>
        <taxon>Heliantheae</taxon>
        <taxon>Helianthus</taxon>
    </lineage>
</organism>
<reference evidence="3" key="1">
    <citation type="journal article" date="2017" name="Nature">
        <title>The sunflower genome provides insights into oil metabolism, flowering and Asterid evolution.</title>
        <authorList>
            <person name="Badouin H."/>
            <person name="Gouzy J."/>
            <person name="Grassa C.J."/>
            <person name="Murat F."/>
            <person name="Staton S.E."/>
            <person name="Cottret L."/>
            <person name="Lelandais-Briere C."/>
            <person name="Owens G.L."/>
            <person name="Carrere S."/>
            <person name="Mayjonade B."/>
            <person name="Legrand L."/>
            <person name="Gill N."/>
            <person name="Kane N.C."/>
            <person name="Bowers J.E."/>
            <person name="Hubner S."/>
            <person name="Bellec A."/>
            <person name="Berard A."/>
            <person name="Berges H."/>
            <person name="Blanchet N."/>
            <person name="Boniface M.C."/>
            <person name="Brunel D."/>
            <person name="Catrice O."/>
            <person name="Chaidir N."/>
            <person name="Claudel C."/>
            <person name="Donnadieu C."/>
            <person name="Faraut T."/>
            <person name="Fievet G."/>
            <person name="Helmstetter N."/>
            <person name="King M."/>
            <person name="Knapp S.J."/>
            <person name="Lai Z."/>
            <person name="Le Paslier M.C."/>
            <person name="Lippi Y."/>
            <person name="Lorenzon L."/>
            <person name="Mandel J.R."/>
            <person name="Marage G."/>
            <person name="Marchand G."/>
            <person name="Marquand E."/>
            <person name="Bret-Mestries E."/>
            <person name="Morien E."/>
            <person name="Nambeesan S."/>
            <person name="Nguyen T."/>
            <person name="Pegot-Espagnet P."/>
            <person name="Pouilly N."/>
            <person name="Raftis F."/>
            <person name="Sallet E."/>
            <person name="Schiex T."/>
            <person name="Thomas J."/>
            <person name="Vandecasteele C."/>
            <person name="Vares D."/>
            <person name="Vear F."/>
            <person name="Vautrin S."/>
            <person name="Crespi M."/>
            <person name="Mangin B."/>
            <person name="Burke J.M."/>
            <person name="Salse J."/>
            <person name="Munos S."/>
            <person name="Vincourt P."/>
            <person name="Rieseberg L.H."/>
            <person name="Langlade N.B."/>
        </authorList>
    </citation>
    <scope>NUCLEOTIDE SEQUENCE [LARGE SCALE GENOMIC DNA]</scope>
    <source>
        <strain evidence="3">cv. SF193</strain>
    </source>
</reference>
<protein>
    <submittedName>
        <fullName evidence="2">Uncharacterized protein</fullName>
    </submittedName>
</protein>
<evidence type="ECO:0000256" key="1">
    <source>
        <dbReference type="SAM" id="Phobius"/>
    </source>
</evidence>
<keyword evidence="1" id="KW-0472">Membrane</keyword>
<accession>A0A251S1R8</accession>
<gene>
    <name evidence="2" type="ORF">HannXRQ_Chr16g0524111</name>
</gene>
<dbReference type="EMBL" id="CM007905">
    <property type="protein sequence ID" value="OTF92640.1"/>
    <property type="molecule type" value="Genomic_DNA"/>
</dbReference>
<evidence type="ECO:0000313" key="3">
    <source>
        <dbReference type="Proteomes" id="UP000215914"/>
    </source>
</evidence>